<evidence type="ECO:0000313" key="1">
    <source>
        <dbReference type="EMBL" id="CAI9610609.1"/>
    </source>
</evidence>
<reference evidence="1" key="1">
    <citation type="submission" date="2023-05" db="EMBL/GenBank/DDBJ databases">
        <authorList>
            <person name="Stuckert A."/>
        </authorList>
    </citation>
    <scope>NUCLEOTIDE SEQUENCE</scope>
</reference>
<protein>
    <submittedName>
        <fullName evidence="1">Uncharacterized protein</fullName>
    </submittedName>
</protein>
<proteinExistence type="predicted"/>
<dbReference type="Proteomes" id="UP001162483">
    <property type="component" value="Unassembled WGS sequence"/>
</dbReference>
<accession>A0ABN9GP27</accession>
<organism evidence="1 2">
    <name type="scientific">Staurois parvus</name>
    <dbReference type="NCBI Taxonomy" id="386267"/>
    <lineage>
        <taxon>Eukaryota</taxon>
        <taxon>Metazoa</taxon>
        <taxon>Chordata</taxon>
        <taxon>Craniata</taxon>
        <taxon>Vertebrata</taxon>
        <taxon>Euteleostomi</taxon>
        <taxon>Amphibia</taxon>
        <taxon>Batrachia</taxon>
        <taxon>Anura</taxon>
        <taxon>Neobatrachia</taxon>
        <taxon>Ranoidea</taxon>
        <taxon>Ranidae</taxon>
        <taxon>Staurois</taxon>
    </lineage>
</organism>
<comment type="caution">
    <text evidence="1">The sequence shown here is derived from an EMBL/GenBank/DDBJ whole genome shotgun (WGS) entry which is preliminary data.</text>
</comment>
<feature type="non-terminal residue" evidence="1">
    <location>
        <position position="1"/>
    </location>
</feature>
<dbReference type="EMBL" id="CATNWA010018993">
    <property type="protein sequence ID" value="CAI9610609.1"/>
    <property type="molecule type" value="Genomic_DNA"/>
</dbReference>
<sequence length="62" mass="6814">CDSVAICQPGFSTRQVEGLQGTCLIQRKVDFHFPYLLVRSSLGPGAWRFRSDLGGMKSLILG</sequence>
<keyword evidence="2" id="KW-1185">Reference proteome</keyword>
<name>A0ABN9GP27_9NEOB</name>
<evidence type="ECO:0000313" key="2">
    <source>
        <dbReference type="Proteomes" id="UP001162483"/>
    </source>
</evidence>
<gene>
    <name evidence="1" type="ORF">SPARVUS_LOCUS14437065</name>
</gene>